<name>A0A384JS93_BOTFB</name>
<evidence type="ECO:0008006" key="5">
    <source>
        <dbReference type="Google" id="ProtNLM"/>
    </source>
</evidence>
<proteinExistence type="predicted"/>
<dbReference type="AlphaFoldDB" id="A0A384JS93"/>
<dbReference type="OMA" id="YLPDMFL"/>
<keyword evidence="4" id="KW-1185">Reference proteome</keyword>
<dbReference type="PANTHER" id="PTHR41807:SF1">
    <property type="entry name" value="GLUTATHIONE TRANSFERASE 3"/>
    <property type="match status" value="1"/>
</dbReference>
<sequence>MSGVANWIKAQRKGDLMELADSIGLKYIDGIKKTELEIALEDYLVENESQLANEARLIPYYNRRSGASPVKKEPSSAHDEIDTKRSLRRRTRLASELSEVGNQTTDDSESDRAIARSSTALTQTPRANAITFSSNVPLPPSPAVVADVIDRRTAVLRAKANEYYKDLGIVEAVETARETVSTVVALEFIMLLSEALQLQPELLQNKYAFTIPPLQLLNTSEYAVKIPDLFLLLTTSFWGPFALWLSTSLLLPLFGAYFYNLTSKPSTRSRHYSFDPLTFNIVKGLITFVVYGQGATLGGLVDLEHVARINSALYGGYQSTLVGTGIGILFTMYDAVLKK</sequence>
<dbReference type="GeneID" id="5435100"/>
<evidence type="ECO:0000256" key="2">
    <source>
        <dbReference type="SAM" id="Phobius"/>
    </source>
</evidence>
<dbReference type="PANTHER" id="PTHR41807">
    <property type="entry name" value="GLUTATHIONE TRANSFERASE 3"/>
    <property type="match status" value="1"/>
</dbReference>
<accession>A0A384JS93</accession>
<dbReference type="InterPro" id="IPR038872">
    <property type="entry name" value="Put_GTT3"/>
</dbReference>
<keyword evidence="2" id="KW-0472">Membrane</keyword>
<feature type="compositionally biased region" description="Basic and acidic residues" evidence="1">
    <location>
        <begin position="70"/>
        <end position="85"/>
    </location>
</feature>
<feature type="transmembrane region" description="Helical" evidence="2">
    <location>
        <begin position="280"/>
        <end position="301"/>
    </location>
</feature>
<reference evidence="3 4" key="3">
    <citation type="journal article" date="2017" name="Mol. Plant Pathol.">
        <title>A gapless genome sequence of the fungus Botrytis cinerea.</title>
        <authorList>
            <person name="Van Kan J.A."/>
            <person name="Stassen J.H."/>
            <person name="Mosbach A."/>
            <person name="Van Der Lee T.A."/>
            <person name="Faino L."/>
            <person name="Farmer A.D."/>
            <person name="Papasotiriou D.G."/>
            <person name="Zhou S."/>
            <person name="Seidl M.F."/>
            <person name="Cottam E."/>
            <person name="Edel D."/>
            <person name="Hahn M."/>
            <person name="Schwartz D.C."/>
            <person name="Dietrich R.A."/>
            <person name="Widdison S."/>
            <person name="Scalliet G."/>
        </authorList>
    </citation>
    <scope>NUCLEOTIDE SEQUENCE [LARGE SCALE GENOMIC DNA]</scope>
    <source>
        <strain evidence="3 4">B05.10</strain>
    </source>
</reference>
<evidence type="ECO:0000313" key="3">
    <source>
        <dbReference type="EMBL" id="ATZ53390.1"/>
    </source>
</evidence>
<dbReference type="RefSeq" id="XP_001554546.1">
    <property type="nucleotide sequence ID" value="XM_001554496.2"/>
</dbReference>
<dbReference type="GO" id="GO:0016020">
    <property type="term" value="C:membrane"/>
    <property type="evidence" value="ECO:0007669"/>
    <property type="project" value="TreeGrafter"/>
</dbReference>
<protein>
    <recommendedName>
        <fullName evidence="5">Cupin-type protein</fullName>
    </recommendedName>
</protein>
<reference evidence="3 4" key="2">
    <citation type="journal article" date="2012" name="Eukaryot. Cell">
        <title>Genome update of Botrytis cinerea strains B05.10 and T4.</title>
        <authorList>
            <person name="Staats M."/>
            <person name="van Kan J.A."/>
        </authorList>
    </citation>
    <scope>NUCLEOTIDE SEQUENCE [LARGE SCALE GENOMIC DNA]</scope>
    <source>
        <strain evidence="3 4">B05.10</strain>
    </source>
</reference>
<dbReference type="EMBL" id="CP009813">
    <property type="protein sequence ID" value="ATZ53390.1"/>
    <property type="molecule type" value="Genomic_DNA"/>
</dbReference>
<feature type="transmembrane region" description="Helical" evidence="2">
    <location>
        <begin position="313"/>
        <end position="333"/>
    </location>
</feature>
<dbReference type="VEuPathDB" id="FungiDB:Bcin09g02470"/>
<feature type="transmembrane region" description="Helical" evidence="2">
    <location>
        <begin position="237"/>
        <end position="259"/>
    </location>
</feature>
<evidence type="ECO:0000313" key="4">
    <source>
        <dbReference type="Proteomes" id="UP000001798"/>
    </source>
</evidence>
<dbReference type="Proteomes" id="UP000001798">
    <property type="component" value="Chromosome 9"/>
</dbReference>
<keyword evidence="2" id="KW-1133">Transmembrane helix</keyword>
<dbReference type="OrthoDB" id="4034134at2759"/>
<dbReference type="KEGG" id="bfu:BCIN_09g02470"/>
<keyword evidence="2" id="KW-0812">Transmembrane</keyword>
<gene>
    <name evidence="3" type="ORF">BCIN_09g02470</name>
</gene>
<feature type="region of interest" description="Disordered" evidence="1">
    <location>
        <begin position="65"/>
        <end position="113"/>
    </location>
</feature>
<reference evidence="3 4" key="1">
    <citation type="journal article" date="2011" name="PLoS Genet.">
        <title>Genomic analysis of the necrotrophic fungal pathogens Sclerotinia sclerotiorum and Botrytis cinerea.</title>
        <authorList>
            <person name="Amselem J."/>
            <person name="Cuomo C.A."/>
            <person name="van Kan J.A."/>
            <person name="Viaud M."/>
            <person name="Benito E.P."/>
            <person name="Couloux A."/>
            <person name="Coutinho P.M."/>
            <person name="de Vries R.P."/>
            <person name="Dyer P.S."/>
            <person name="Fillinger S."/>
            <person name="Fournier E."/>
            <person name="Gout L."/>
            <person name="Hahn M."/>
            <person name="Kohn L."/>
            <person name="Lapalu N."/>
            <person name="Plummer K.M."/>
            <person name="Pradier J.M."/>
            <person name="Quevillon E."/>
            <person name="Sharon A."/>
            <person name="Simon A."/>
            <person name="ten Have A."/>
            <person name="Tudzynski B."/>
            <person name="Tudzynski P."/>
            <person name="Wincker P."/>
            <person name="Andrew M."/>
            <person name="Anthouard V."/>
            <person name="Beever R.E."/>
            <person name="Beffa R."/>
            <person name="Benoit I."/>
            <person name="Bouzid O."/>
            <person name="Brault B."/>
            <person name="Chen Z."/>
            <person name="Choquer M."/>
            <person name="Collemare J."/>
            <person name="Cotton P."/>
            <person name="Danchin E.G."/>
            <person name="Da Silva C."/>
            <person name="Gautier A."/>
            <person name="Giraud C."/>
            <person name="Giraud T."/>
            <person name="Gonzalez C."/>
            <person name="Grossetete S."/>
            <person name="Guldener U."/>
            <person name="Henrissat B."/>
            <person name="Howlett B.J."/>
            <person name="Kodira C."/>
            <person name="Kretschmer M."/>
            <person name="Lappartient A."/>
            <person name="Leroch M."/>
            <person name="Levis C."/>
            <person name="Mauceli E."/>
            <person name="Neuveglise C."/>
            <person name="Oeser B."/>
            <person name="Pearson M."/>
            <person name="Poulain J."/>
            <person name="Poussereau N."/>
            <person name="Quesneville H."/>
            <person name="Rascle C."/>
            <person name="Schumacher J."/>
            <person name="Segurens B."/>
            <person name="Sexton A."/>
            <person name="Silva E."/>
            <person name="Sirven C."/>
            <person name="Soanes D.M."/>
            <person name="Talbot N.J."/>
            <person name="Templeton M."/>
            <person name="Yandava C."/>
            <person name="Yarden O."/>
            <person name="Zeng Q."/>
            <person name="Rollins J.A."/>
            <person name="Lebrun M.H."/>
            <person name="Dickman M."/>
        </authorList>
    </citation>
    <scope>NUCLEOTIDE SEQUENCE [LARGE SCALE GENOMIC DNA]</scope>
    <source>
        <strain evidence="3 4">B05.10</strain>
    </source>
</reference>
<organism evidence="3 4">
    <name type="scientific">Botryotinia fuckeliana (strain B05.10)</name>
    <name type="common">Noble rot fungus</name>
    <name type="synonym">Botrytis cinerea</name>
    <dbReference type="NCBI Taxonomy" id="332648"/>
    <lineage>
        <taxon>Eukaryota</taxon>
        <taxon>Fungi</taxon>
        <taxon>Dikarya</taxon>
        <taxon>Ascomycota</taxon>
        <taxon>Pezizomycotina</taxon>
        <taxon>Leotiomycetes</taxon>
        <taxon>Helotiales</taxon>
        <taxon>Sclerotiniaceae</taxon>
        <taxon>Botrytis</taxon>
    </lineage>
</organism>
<evidence type="ECO:0000256" key="1">
    <source>
        <dbReference type="SAM" id="MobiDB-lite"/>
    </source>
</evidence>